<reference evidence="3 4" key="1">
    <citation type="journal article" date="2023" name="Life. Sci Alliance">
        <title>Evolutionary insights into 3D genome organization and epigenetic landscape of Vigna mungo.</title>
        <authorList>
            <person name="Junaid A."/>
            <person name="Singh B."/>
            <person name="Bhatia S."/>
        </authorList>
    </citation>
    <scope>NUCLEOTIDE SEQUENCE [LARGE SCALE GENOMIC DNA]</scope>
    <source>
        <strain evidence="3">Urdbean</strain>
    </source>
</reference>
<organism evidence="3 4">
    <name type="scientific">Vigna mungo</name>
    <name type="common">Black gram</name>
    <name type="synonym">Phaseolus mungo</name>
    <dbReference type="NCBI Taxonomy" id="3915"/>
    <lineage>
        <taxon>Eukaryota</taxon>
        <taxon>Viridiplantae</taxon>
        <taxon>Streptophyta</taxon>
        <taxon>Embryophyta</taxon>
        <taxon>Tracheophyta</taxon>
        <taxon>Spermatophyta</taxon>
        <taxon>Magnoliopsida</taxon>
        <taxon>eudicotyledons</taxon>
        <taxon>Gunneridae</taxon>
        <taxon>Pentapetalae</taxon>
        <taxon>rosids</taxon>
        <taxon>fabids</taxon>
        <taxon>Fabales</taxon>
        <taxon>Fabaceae</taxon>
        <taxon>Papilionoideae</taxon>
        <taxon>50 kb inversion clade</taxon>
        <taxon>NPAAA clade</taxon>
        <taxon>indigoferoid/millettioid clade</taxon>
        <taxon>Phaseoleae</taxon>
        <taxon>Vigna</taxon>
    </lineage>
</organism>
<keyword evidence="2" id="KW-1133">Transmembrane helix</keyword>
<proteinExistence type="predicted"/>
<feature type="compositionally biased region" description="Low complexity" evidence="1">
    <location>
        <begin position="8"/>
        <end position="23"/>
    </location>
</feature>
<dbReference type="AlphaFoldDB" id="A0AAQ3P3N6"/>
<protein>
    <submittedName>
        <fullName evidence="3">Uncharacterized protein</fullName>
    </submittedName>
</protein>
<accession>A0AAQ3P3N6</accession>
<sequence length="104" mass="12114">MGKQQRQKTTNHNNLNSTNTVTTKVKRTRRSVPRDSPPQRSSIYRGVTRFSLRYYFTFLCRHSLFITYVLYYTTGTDGQADMKLICGTRIAGMSHRTRKDDKVS</sequence>
<dbReference type="EMBL" id="CP144699">
    <property type="protein sequence ID" value="WVZ20803.1"/>
    <property type="molecule type" value="Genomic_DNA"/>
</dbReference>
<dbReference type="Proteomes" id="UP001374535">
    <property type="component" value="Chromosome 2"/>
</dbReference>
<keyword evidence="2" id="KW-0472">Membrane</keyword>
<feature type="region of interest" description="Disordered" evidence="1">
    <location>
        <begin position="1"/>
        <end position="41"/>
    </location>
</feature>
<keyword evidence="4" id="KW-1185">Reference proteome</keyword>
<evidence type="ECO:0000313" key="4">
    <source>
        <dbReference type="Proteomes" id="UP001374535"/>
    </source>
</evidence>
<evidence type="ECO:0000256" key="2">
    <source>
        <dbReference type="SAM" id="Phobius"/>
    </source>
</evidence>
<evidence type="ECO:0000313" key="3">
    <source>
        <dbReference type="EMBL" id="WVZ20803.1"/>
    </source>
</evidence>
<name>A0AAQ3P3N6_VIGMU</name>
<feature type="transmembrane region" description="Helical" evidence="2">
    <location>
        <begin position="54"/>
        <end position="73"/>
    </location>
</feature>
<evidence type="ECO:0000256" key="1">
    <source>
        <dbReference type="SAM" id="MobiDB-lite"/>
    </source>
</evidence>
<keyword evidence="2" id="KW-0812">Transmembrane</keyword>
<gene>
    <name evidence="3" type="ORF">V8G54_008125</name>
</gene>